<gene>
    <name evidence="1" type="ORF">Pan161_38020</name>
</gene>
<dbReference type="KEGG" id="gax:Pan161_38020"/>
<dbReference type="OrthoDB" id="127333at2"/>
<dbReference type="EMBL" id="CP036343">
    <property type="protein sequence ID" value="QDT92136.1"/>
    <property type="molecule type" value="Genomic_DNA"/>
</dbReference>
<dbReference type="SUPFAM" id="SSF53649">
    <property type="entry name" value="Alkaline phosphatase-like"/>
    <property type="match status" value="1"/>
</dbReference>
<dbReference type="InterPro" id="IPR017850">
    <property type="entry name" value="Alkaline_phosphatase_core_sf"/>
</dbReference>
<dbReference type="Pfam" id="PF07394">
    <property type="entry name" value="DUF1501"/>
    <property type="match status" value="1"/>
</dbReference>
<name>A0A517VGJ4_9PLAN</name>
<dbReference type="PROSITE" id="PS51318">
    <property type="entry name" value="TAT"/>
    <property type="match status" value="1"/>
</dbReference>
<protein>
    <recommendedName>
        <fullName evidence="3">Sulfatase</fullName>
    </recommendedName>
</protein>
<dbReference type="PANTHER" id="PTHR43737:SF1">
    <property type="entry name" value="DUF1501 DOMAIN-CONTAINING PROTEIN"/>
    <property type="match status" value="1"/>
</dbReference>
<dbReference type="Proteomes" id="UP000316855">
    <property type="component" value="Chromosome"/>
</dbReference>
<evidence type="ECO:0000313" key="2">
    <source>
        <dbReference type="Proteomes" id="UP000316855"/>
    </source>
</evidence>
<dbReference type="RefSeq" id="WP_145229572.1">
    <property type="nucleotide sequence ID" value="NZ_CP036343.1"/>
</dbReference>
<keyword evidence="2" id="KW-1185">Reference proteome</keyword>
<organism evidence="1 2">
    <name type="scientific">Gimesia algae</name>
    <dbReference type="NCBI Taxonomy" id="2527971"/>
    <lineage>
        <taxon>Bacteria</taxon>
        <taxon>Pseudomonadati</taxon>
        <taxon>Planctomycetota</taxon>
        <taxon>Planctomycetia</taxon>
        <taxon>Planctomycetales</taxon>
        <taxon>Planctomycetaceae</taxon>
        <taxon>Gimesia</taxon>
    </lineage>
</organism>
<evidence type="ECO:0008006" key="3">
    <source>
        <dbReference type="Google" id="ProtNLM"/>
    </source>
</evidence>
<dbReference type="AlphaFoldDB" id="A0A517VGJ4"/>
<dbReference type="InterPro" id="IPR010869">
    <property type="entry name" value="DUF1501"/>
</dbReference>
<dbReference type="Gene3D" id="3.40.720.10">
    <property type="entry name" value="Alkaline Phosphatase, subunit A"/>
    <property type="match status" value="1"/>
</dbReference>
<sequence length="485" mass="53953">MNLKQQQLQAVTRRHFLAQGSTGIGSLALGALLAENNPTAASTPAKHDAELPAYRLPTKAKSVIFLHMAGSPPQQELFDYKPELIKRNMQPCPDSFLKGRGFPFIKGHPKMLGTPYKFKQYGESGTWMSELLPHFQQVADEITVIKSMHTDQFNHAPAQLFLYTGSPRFGGASMGSWITYGLGSENKNLPGFMVLLSGGSDPSGGKSLWGSGFLPSVYQGVQCRTTGDPILYVSNPKGIKREVRRRSLDALKSLNEFELKQFGNPETLTRINQYELAFRMQMSVPEAVDLASETKETHTLYGTTGAAPSFANNCLLARRMVERGVRFIQLFDYGWDMHGTSKGNDLITGVPKKTKDIDQPLYALISDLKQRGLLDDTLVVWSGEFGRTSMNEERNGSKFLGRDHHPHCYTIWMAGGGIKKGFTYGQTDELGYFVAENKTSVRDLQSTILHLTGFEARKFNFPYQGLNQRLIGPADEDHLIKDILA</sequence>
<accession>A0A517VGJ4</accession>
<proteinExistence type="predicted"/>
<evidence type="ECO:0000313" key="1">
    <source>
        <dbReference type="EMBL" id="QDT92136.1"/>
    </source>
</evidence>
<reference evidence="1 2" key="1">
    <citation type="submission" date="2019-02" db="EMBL/GenBank/DDBJ databases">
        <title>Deep-cultivation of Planctomycetes and their phenomic and genomic characterization uncovers novel biology.</title>
        <authorList>
            <person name="Wiegand S."/>
            <person name="Jogler M."/>
            <person name="Boedeker C."/>
            <person name="Pinto D."/>
            <person name="Vollmers J."/>
            <person name="Rivas-Marin E."/>
            <person name="Kohn T."/>
            <person name="Peeters S.H."/>
            <person name="Heuer A."/>
            <person name="Rast P."/>
            <person name="Oberbeckmann S."/>
            <person name="Bunk B."/>
            <person name="Jeske O."/>
            <person name="Meyerdierks A."/>
            <person name="Storesund J.E."/>
            <person name="Kallscheuer N."/>
            <person name="Luecker S."/>
            <person name="Lage O.M."/>
            <person name="Pohl T."/>
            <person name="Merkel B.J."/>
            <person name="Hornburger P."/>
            <person name="Mueller R.-W."/>
            <person name="Bruemmer F."/>
            <person name="Labrenz M."/>
            <person name="Spormann A.M."/>
            <person name="Op den Camp H."/>
            <person name="Overmann J."/>
            <person name="Amann R."/>
            <person name="Jetten M.S.M."/>
            <person name="Mascher T."/>
            <person name="Medema M.H."/>
            <person name="Devos D.P."/>
            <person name="Kaster A.-K."/>
            <person name="Ovreas L."/>
            <person name="Rohde M."/>
            <person name="Galperin M.Y."/>
            <person name="Jogler C."/>
        </authorList>
    </citation>
    <scope>NUCLEOTIDE SEQUENCE [LARGE SCALE GENOMIC DNA]</scope>
    <source>
        <strain evidence="1 2">Pan161</strain>
    </source>
</reference>
<dbReference type="PANTHER" id="PTHR43737">
    <property type="entry name" value="BLL7424 PROTEIN"/>
    <property type="match status" value="1"/>
</dbReference>
<dbReference type="InterPro" id="IPR006311">
    <property type="entry name" value="TAT_signal"/>
</dbReference>